<accession>A0A1C7PCY4</accession>
<gene>
    <name evidence="4" type="ORF">PYTT_0881</name>
</gene>
<reference evidence="5" key="1">
    <citation type="submission" date="2016-09" db="EMBL/GenBank/DDBJ databases">
        <authorList>
            <person name="Koehorst J."/>
        </authorList>
    </citation>
    <scope>NUCLEOTIDE SEQUENCE [LARGE SCALE GENOMIC DNA]</scope>
</reference>
<organism evidence="4 5">
    <name type="scientific">Akkermansia glycaniphila</name>
    <dbReference type="NCBI Taxonomy" id="1679444"/>
    <lineage>
        <taxon>Bacteria</taxon>
        <taxon>Pseudomonadati</taxon>
        <taxon>Verrucomicrobiota</taxon>
        <taxon>Verrucomicrobiia</taxon>
        <taxon>Verrucomicrobiales</taxon>
        <taxon>Akkermansiaceae</taxon>
        <taxon>Akkermansia</taxon>
    </lineage>
</organism>
<dbReference type="RefSeq" id="WP_067774740.1">
    <property type="nucleotide sequence ID" value="NZ_LIGX01000019.1"/>
</dbReference>
<dbReference type="InterPro" id="IPR011658">
    <property type="entry name" value="PA14_dom"/>
</dbReference>
<dbReference type="Pfam" id="PF07691">
    <property type="entry name" value="PA14"/>
    <property type="match status" value="1"/>
</dbReference>
<evidence type="ECO:0000256" key="1">
    <source>
        <dbReference type="SAM" id="MobiDB-lite"/>
    </source>
</evidence>
<evidence type="ECO:0000313" key="5">
    <source>
        <dbReference type="Proteomes" id="UP000176204"/>
    </source>
</evidence>
<proteinExistence type="predicted"/>
<evidence type="ECO:0000313" key="4">
    <source>
        <dbReference type="EMBL" id="SEH80456.1"/>
    </source>
</evidence>
<dbReference type="SUPFAM" id="SSF56988">
    <property type="entry name" value="Anthrax protective antigen"/>
    <property type="match status" value="1"/>
</dbReference>
<dbReference type="EMBL" id="LT629973">
    <property type="protein sequence ID" value="SEH80456.1"/>
    <property type="molecule type" value="Genomic_DNA"/>
</dbReference>
<dbReference type="InterPro" id="IPR037524">
    <property type="entry name" value="PA14/GLEYA"/>
</dbReference>
<feature type="domain" description="PA14" evidence="3">
    <location>
        <begin position="188"/>
        <end position="369"/>
    </location>
</feature>
<protein>
    <recommendedName>
        <fullName evidence="3">PA14 domain-containing protein</fullName>
    </recommendedName>
</protein>
<dbReference type="PROSITE" id="PS51820">
    <property type="entry name" value="PA14"/>
    <property type="match status" value="1"/>
</dbReference>
<name>A0A1C7PCY4_9BACT</name>
<keyword evidence="2" id="KW-1133">Transmembrane helix</keyword>
<keyword evidence="2" id="KW-0812">Transmembrane</keyword>
<evidence type="ECO:0000256" key="2">
    <source>
        <dbReference type="SAM" id="Phobius"/>
    </source>
</evidence>
<dbReference type="OrthoDB" id="184151at2"/>
<keyword evidence="5" id="KW-1185">Reference proteome</keyword>
<keyword evidence="2" id="KW-0472">Membrane</keyword>
<evidence type="ECO:0000259" key="3">
    <source>
        <dbReference type="PROSITE" id="PS51820"/>
    </source>
</evidence>
<dbReference type="PATRIC" id="fig|1679444.3.peg.2625"/>
<feature type="region of interest" description="Disordered" evidence="1">
    <location>
        <begin position="129"/>
        <end position="156"/>
    </location>
</feature>
<feature type="transmembrane region" description="Helical" evidence="2">
    <location>
        <begin position="26"/>
        <end position="49"/>
    </location>
</feature>
<sequence>MAIHISITPEAEVELKRTARRNRMSAVAVSLLCCFLGGVTLFLMVRLFVESEGPAKRDGFFHTEDARPAETPKMVRKTVSRASMASQVAPPVVVAVTAGSVQINPVDIVTDQMDFGMSPVFGTGIGPGLTQFGDSGPGDHPLGTEDPDGGGSALEGTFYDLKQTPSGAPTGMSPGLCKQVLSEFNSSGWNKSMLAKYYQAPTKLYAPCFYMPICKAEEAPYAYKVQDKVKASMWVAIYRGKVKAPKSGRFRFVGLGDDSLAVRFNGKTVFDYGWSSVATGKMLGGNAANRAELKDSKGQPRQFFRYNGAGSDWNNNLDGLSTGDVFEVKEGQSYPIEILISEVPGGYFGFVLLIEDLDDAPKKRDAGGSPIFQLFRMNFAEPNTQEIYKNMQVPGDRRSDVPYDKDSMIWEATV</sequence>
<dbReference type="Proteomes" id="UP000176204">
    <property type="component" value="Chromosome I"/>
</dbReference>
<dbReference type="AlphaFoldDB" id="A0A1C7PCY4"/>
<dbReference type="KEGG" id="agl:PYTT_0881"/>